<accession>A0A369B4V7</accession>
<sequence length="429" mass="48434">MSNMLPNEQVKKIYSMNGIEIYNIRATKFKTNTINIFFHDSLSRENAAKNALLPAVLRRGSEAYPTFGDIALYMESLYGAAFDCGVAKKGERQIIQFYMDFVSDSYAGEGQRLFEKAFEFLEGLITKPALQNGVFNGEYVRQEKENLKRLIESRVNDKMQYGVERCLEEMCREEPFGIYEYGSVSDLDSIDGKTLYEHYISFLKSLPVSIYITGDMDAEYIKKVTSKFTAIQRQNVKTIDPPVISVDSREQKNITEKMDVNQGKLSLGFRTNICASSPDYHSLMVYNGILGGGLHSKLFQNVREKAGLAYYAFSRLEKFKGLMVISSGIEISNRDKAEEIILKQLEEVKKGNVSEYEYKSSIKSLETAVKSLGDSQLGIVDFYLGQSVAGTNDTFDTMLEKIRNVSIQNAIAVSQNIVPDTVYFLTSNN</sequence>
<dbReference type="InterPro" id="IPR007863">
    <property type="entry name" value="Peptidase_M16_C"/>
</dbReference>
<comment type="caution">
    <text evidence="2">The sequence shown here is derived from an EMBL/GenBank/DDBJ whole genome shotgun (WGS) entry which is preliminary data.</text>
</comment>
<feature type="domain" description="Peptidase M16 C-terminal" evidence="1">
    <location>
        <begin position="191"/>
        <end position="364"/>
    </location>
</feature>
<dbReference type="OrthoDB" id="9762085at2"/>
<dbReference type="EMBL" id="QPJT01000010">
    <property type="protein sequence ID" value="RCX16570.1"/>
    <property type="molecule type" value="Genomic_DNA"/>
</dbReference>
<evidence type="ECO:0000313" key="3">
    <source>
        <dbReference type="Proteomes" id="UP000253034"/>
    </source>
</evidence>
<dbReference type="InterPro" id="IPR011249">
    <property type="entry name" value="Metalloenz_LuxS/M16"/>
</dbReference>
<dbReference type="RefSeq" id="WP_114297732.1">
    <property type="nucleotide sequence ID" value="NZ_QPJT01000010.1"/>
</dbReference>
<name>A0A369B4V7_9FIRM</name>
<dbReference type="AlphaFoldDB" id="A0A369B4V7"/>
<dbReference type="SUPFAM" id="SSF63411">
    <property type="entry name" value="LuxS/MPP-like metallohydrolase"/>
    <property type="match status" value="2"/>
</dbReference>
<evidence type="ECO:0000259" key="1">
    <source>
        <dbReference type="Pfam" id="PF05193"/>
    </source>
</evidence>
<dbReference type="Pfam" id="PF05193">
    <property type="entry name" value="Peptidase_M16_C"/>
    <property type="match status" value="1"/>
</dbReference>
<protein>
    <submittedName>
        <fullName evidence="2">Putative Zn-dependent peptidase</fullName>
    </submittedName>
</protein>
<dbReference type="PANTHER" id="PTHR11851">
    <property type="entry name" value="METALLOPROTEASE"/>
    <property type="match status" value="1"/>
</dbReference>
<dbReference type="PANTHER" id="PTHR11851:SF186">
    <property type="entry name" value="INACTIVE METALLOPROTEASE YMFF-RELATED"/>
    <property type="match status" value="1"/>
</dbReference>
<reference evidence="2 3" key="1">
    <citation type="submission" date="2018-07" db="EMBL/GenBank/DDBJ databases">
        <title>Genomic Encyclopedia of Type Strains, Phase IV (KMG-IV): sequencing the most valuable type-strain genomes for metagenomic binning, comparative biology and taxonomic classification.</title>
        <authorList>
            <person name="Goeker M."/>
        </authorList>
    </citation>
    <scope>NUCLEOTIDE SEQUENCE [LARGE SCALE GENOMIC DNA]</scope>
    <source>
        <strain evidence="2 3">DSM 27016</strain>
    </source>
</reference>
<dbReference type="NCBIfam" id="NF047422">
    <property type="entry name" value="YfmF_fam"/>
    <property type="match status" value="1"/>
</dbReference>
<keyword evidence="3" id="KW-1185">Reference proteome</keyword>
<organism evidence="2 3">
    <name type="scientific">Anaerobacterium chartisolvens</name>
    <dbReference type="NCBI Taxonomy" id="1297424"/>
    <lineage>
        <taxon>Bacteria</taxon>
        <taxon>Bacillati</taxon>
        <taxon>Bacillota</taxon>
        <taxon>Clostridia</taxon>
        <taxon>Eubacteriales</taxon>
        <taxon>Oscillospiraceae</taxon>
        <taxon>Anaerobacterium</taxon>
    </lineage>
</organism>
<dbReference type="GO" id="GO:0046872">
    <property type="term" value="F:metal ion binding"/>
    <property type="evidence" value="ECO:0007669"/>
    <property type="project" value="InterPro"/>
</dbReference>
<dbReference type="InterPro" id="IPR050361">
    <property type="entry name" value="MPP/UQCRC_Complex"/>
</dbReference>
<gene>
    <name evidence="2" type="ORF">DFR58_11063</name>
</gene>
<dbReference type="Gene3D" id="3.30.830.10">
    <property type="entry name" value="Metalloenzyme, LuxS/M16 peptidase-like"/>
    <property type="match status" value="2"/>
</dbReference>
<dbReference type="Proteomes" id="UP000253034">
    <property type="component" value="Unassembled WGS sequence"/>
</dbReference>
<evidence type="ECO:0000313" key="2">
    <source>
        <dbReference type="EMBL" id="RCX16570.1"/>
    </source>
</evidence>
<proteinExistence type="predicted"/>